<evidence type="ECO:0000313" key="9">
    <source>
        <dbReference type="Proteomes" id="UP001166286"/>
    </source>
</evidence>
<feature type="region of interest" description="Disordered" evidence="6">
    <location>
        <begin position="892"/>
        <end position="950"/>
    </location>
</feature>
<name>A0AA39QZA0_9LECA</name>
<dbReference type="Pfam" id="PF02902">
    <property type="entry name" value="Peptidase_C48"/>
    <property type="match status" value="2"/>
</dbReference>
<dbReference type="Proteomes" id="UP001166286">
    <property type="component" value="Unassembled WGS sequence"/>
</dbReference>
<comment type="similarity">
    <text evidence="1">Belongs to the peptidase C48 family.</text>
</comment>
<feature type="compositionally biased region" description="Basic and acidic residues" evidence="6">
    <location>
        <begin position="1368"/>
        <end position="1377"/>
    </location>
</feature>
<feature type="region of interest" description="Disordered" evidence="6">
    <location>
        <begin position="1158"/>
        <end position="1319"/>
    </location>
</feature>
<keyword evidence="9" id="KW-1185">Reference proteome</keyword>
<dbReference type="InterPro" id="IPR051947">
    <property type="entry name" value="Sentrin-specific_protease"/>
</dbReference>
<comment type="caution">
    <text evidence="8">The sequence shown here is derived from an EMBL/GenBank/DDBJ whole genome shotgun (WGS) entry which is preliminary data.</text>
</comment>
<evidence type="ECO:0000256" key="5">
    <source>
        <dbReference type="ARBA" id="ARBA00022801"/>
    </source>
</evidence>
<feature type="region of interest" description="Disordered" evidence="6">
    <location>
        <begin position="367"/>
        <end position="408"/>
    </location>
</feature>
<feature type="region of interest" description="Disordered" evidence="6">
    <location>
        <begin position="1"/>
        <end position="25"/>
    </location>
</feature>
<feature type="region of interest" description="Disordered" evidence="6">
    <location>
        <begin position="456"/>
        <end position="510"/>
    </location>
</feature>
<feature type="compositionally biased region" description="Polar residues" evidence="6">
    <location>
        <begin position="1251"/>
        <end position="1267"/>
    </location>
</feature>
<feature type="region of interest" description="Disordered" evidence="6">
    <location>
        <begin position="1360"/>
        <end position="1399"/>
    </location>
</feature>
<dbReference type="GO" id="GO:0006508">
    <property type="term" value="P:proteolysis"/>
    <property type="evidence" value="ECO:0007669"/>
    <property type="project" value="UniProtKB-KW"/>
</dbReference>
<sequence length="1399" mass="156252">MHHAVLHNEAAEAIGDTPNDTRSSFPLLATTHQTSKLPRHGEDAEDEPEYAILPLQQLRRPLASLYITKASSGRPPNATELQRPSPSEVDRMPSTTANSKAPIRSDSALSIRHYTLVDNDEERLLGGTRRNKDAGAVPIGKPQTRLFSQVSAVKIPGGGIKPINTLNGHPKSINSRVNQVTKSKPTTGFQNTLQTEVSRGCNVRGMPHAIEPDTGPVSPSAKRQKTKHQPSSPSSPLSIIDPLDNEAPGSVFFGTLSQSASRAPSVHSRRSSFQLRRSSSSTGSLQEHKNIERMMNSDPISKKKQRRLNNNSQQYHNHASNMSYSNPIDLSGDDEEMDVDYLPTADSHIPYQGTMRKDDPTPRHAYSFQTTQGQSTGKRSPYFPSVTRANGTSKQKQTRSATEDHNEDERRLNDMFIPINGLRRTSDVAMSSDLDELQEGGNTVGHTADTNITFSTARSRQSSPVKVSTSASKRMSSTELDQGLPESNIKPSTFANEESKTQKRAQELKTRVRDKRRPWAVEVAAFGCAGEFFEQPGMSLVYDENKMIYTVNRNGQQTSIHIRPDKLQKIQYGEAGGKVRFLSSKSGNEENTLDLQFASDKDAVVLVNRLAGQAMCKTQSSPVDHMDKIFKKKRQDFSRITDLAATRGEILANVQTTPSPWQQGNENIIETRRRRTGPSLVDELTARAGLGDTRPEESKTNARANGLPDEPTISEALRIMRPQPHNDHLRRSTRTYRATAKASEDTFDELDSVPPKYSQLHGLGKPWSKPLIYPKEGKKRITVEWSDLEKLDEGEFLNDNLISFYLRFLEQRLGDQKPHVAKKVYFFNSYFFATLTNSHKSKKGFNYEGVQKWTRSVDLFTYDYIIVPINESLHWYLAIICNLPALDRSLEMPEDHHSSPAETEQTTEYGKAREFRPPSLSIEPEDTVGLAADSKEEGETEARKSFAEMSLDDDIEQSKVRFPSLEKFRHVETADRREQDQAMLDTQFEDSEPGSTASKARDPTHVQERIGDERDPIEDLDQSPRARAKSKKQKRKSMPPSITKKDPTKPVILLLDSLGSSRGGTVRVLKDYLREEARTKRGGMEFDDGQIQGINAKVPQQSNFSDCGLFLLGYVAKFLEDDPRDFIASIIARTYDEEKDWTKLVPSAMRASLREQLQQLHKTQEEERQSAKKVGKFQDKGDQKAEASPTRTAPRQIEPPRHDIRTVDRTSISKSAQRPPADAIETEELVQNKHPVQLSPEGGKAEHPHVSGNQDGQAKTSAFTQDGPTIIEIESQSQTAPSAPRSTRTSSAIFGSQSSPPDAELPSEVPDSQPSELSRSFELAVTEQAPQSSTDPKRSETVRSLENIVRKRAEGNKVTVEYSTTRLGKRDDDDGASRKKTTKKKTEDPEMIDVINVDD</sequence>
<dbReference type="EMBL" id="JAFEKC020000015">
    <property type="protein sequence ID" value="KAK0510458.1"/>
    <property type="molecule type" value="Genomic_DNA"/>
</dbReference>
<dbReference type="PROSITE" id="PS50600">
    <property type="entry name" value="ULP_PROTEASE"/>
    <property type="match status" value="1"/>
</dbReference>
<organism evidence="8 9">
    <name type="scientific">Cladonia borealis</name>
    <dbReference type="NCBI Taxonomy" id="184061"/>
    <lineage>
        <taxon>Eukaryota</taxon>
        <taxon>Fungi</taxon>
        <taxon>Dikarya</taxon>
        <taxon>Ascomycota</taxon>
        <taxon>Pezizomycotina</taxon>
        <taxon>Lecanoromycetes</taxon>
        <taxon>OSLEUM clade</taxon>
        <taxon>Lecanoromycetidae</taxon>
        <taxon>Lecanorales</taxon>
        <taxon>Lecanorineae</taxon>
        <taxon>Cladoniaceae</taxon>
        <taxon>Cladonia</taxon>
    </lineage>
</organism>
<reference evidence="8" key="1">
    <citation type="submission" date="2023-03" db="EMBL/GenBank/DDBJ databases">
        <title>Complete genome of Cladonia borealis.</title>
        <authorList>
            <person name="Park H."/>
        </authorList>
    </citation>
    <scope>NUCLEOTIDE SEQUENCE</scope>
    <source>
        <strain evidence="8">ANT050790</strain>
    </source>
</reference>
<dbReference type="GO" id="GO:0005634">
    <property type="term" value="C:nucleus"/>
    <property type="evidence" value="ECO:0007669"/>
    <property type="project" value="TreeGrafter"/>
</dbReference>
<feature type="compositionally biased region" description="Basic and acidic residues" evidence="6">
    <location>
        <begin position="1198"/>
        <end position="1208"/>
    </location>
</feature>
<dbReference type="Gene3D" id="3.40.395.10">
    <property type="entry name" value="Adenoviral Proteinase, Chain A"/>
    <property type="match status" value="1"/>
</dbReference>
<dbReference type="PANTHER" id="PTHR46896">
    <property type="entry name" value="SENTRIN-SPECIFIC PROTEASE"/>
    <property type="match status" value="1"/>
</dbReference>
<evidence type="ECO:0000256" key="4">
    <source>
        <dbReference type="ARBA" id="ARBA00022786"/>
    </source>
</evidence>
<evidence type="ECO:0000256" key="1">
    <source>
        <dbReference type="ARBA" id="ARBA00005234"/>
    </source>
</evidence>
<dbReference type="SUPFAM" id="SSF54001">
    <property type="entry name" value="Cysteine proteinases"/>
    <property type="match status" value="1"/>
</dbReference>
<feature type="domain" description="Ubiquitin-like protease family profile" evidence="7">
    <location>
        <begin position="781"/>
        <end position="1118"/>
    </location>
</feature>
<accession>A0AA39QZA0</accession>
<gene>
    <name evidence="8" type="ORF">JMJ35_006890</name>
</gene>
<feature type="compositionally biased region" description="Basic and acidic residues" evidence="6">
    <location>
        <begin position="497"/>
        <end position="510"/>
    </location>
</feature>
<feature type="compositionally biased region" description="Polar residues" evidence="6">
    <location>
        <begin position="387"/>
        <end position="400"/>
    </location>
</feature>
<feature type="compositionally biased region" description="Low complexity" evidence="6">
    <location>
        <begin position="271"/>
        <end position="284"/>
    </location>
</feature>
<dbReference type="InterPro" id="IPR038765">
    <property type="entry name" value="Papain-like_cys_pep_sf"/>
</dbReference>
<dbReference type="GO" id="GO:0016926">
    <property type="term" value="P:protein desumoylation"/>
    <property type="evidence" value="ECO:0007669"/>
    <property type="project" value="TreeGrafter"/>
</dbReference>
<feature type="region of interest" description="Disordered" evidence="6">
    <location>
        <begin position="204"/>
        <end position="243"/>
    </location>
</feature>
<feature type="compositionally biased region" description="Polar residues" evidence="6">
    <location>
        <begin position="456"/>
        <end position="480"/>
    </location>
</feature>
<dbReference type="GO" id="GO:0070139">
    <property type="term" value="F:SUMO-specific endopeptidase activity"/>
    <property type="evidence" value="ECO:0007669"/>
    <property type="project" value="TreeGrafter"/>
</dbReference>
<feature type="region of interest" description="Disordered" evidence="6">
    <location>
        <begin position="988"/>
        <end position="1049"/>
    </location>
</feature>
<feature type="compositionally biased region" description="Basic and acidic residues" evidence="6">
    <location>
        <begin position="999"/>
        <end position="1014"/>
    </location>
</feature>
<keyword evidence="4" id="KW-0833">Ubl conjugation pathway</keyword>
<evidence type="ECO:0000256" key="6">
    <source>
        <dbReference type="SAM" id="MobiDB-lite"/>
    </source>
</evidence>
<feature type="compositionally biased region" description="Polar residues" evidence="6">
    <location>
        <begin position="1274"/>
        <end position="1300"/>
    </location>
</feature>
<feature type="region of interest" description="Disordered" evidence="6">
    <location>
        <begin position="687"/>
        <end position="710"/>
    </location>
</feature>
<dbReference type="PANTHER" id="PTHR46896:SF3">
    <property type="entry name" value="FI06413P-RELATED"/>
    <property type="match status" value="1"/>
</dbReference>
<keyword evidence="5" id="KW-0378">Hydrolase</keyword>
<evidence type="ECO:0000313" key="8">
    <source>
        <dbReference type="EMBL" id="KAK0510458.1"/>
    </source>
</evidence>
<feature type="region of interest" description="Disordered" evidence="6">
    <location>
        <begin position="258"/>
        <end position="310"/>
    </location>
</feature>
<dbReference type="InterPro" id="IPR003653">
    <property type="entry name" value="Peptidase_C48_C"/>
</dbReference>
<feature type="compositionally biased region" description="Polar residues" evidence="6">
    <location>
        <begin position="367"/>
        <end position="378"/>
    </location>
</feature>
<keyword evidence="2" id="KW-0597">Phosphoprotein</keyword>
<feature type="compositionally biased region" description="Basic and acidic residues" evidence="6">
    <location>
        <begin position="933"/>
        <end position="946"/>
    </location>
</feature>
<feature type="compositionally biased region" description="Basic and acidic residues" evidence="6">
    <location>
        <begin position="1162"/>
        <end position="1185"/>
    </location>
</feature>
<dbReference type="GO" id="GO:0005737">
    <property type="term" value="C:cytoplasm"/>
    <property type="evidence" value="ECO:0007669"/>
    <property type="project" value="TreeGrafter"/>
</dbReference>
<feature type="compositionally biased region" description="Low complexity" evidence="6">
    <location>
        <begin position="230"/>
        <end position="242"/>
    </location>
</feature>
<keyword evidence="3" id="KW-0645">Protease</keyword>
<evidence type="ECO:0000256" key="3">
    <source>
        <dbReference type="ARBA" id="ARBA00022670"/>
    </source>
</evidence>
<evidence type="ECO:0000256" key="2">
    <source>
        <dbReference type="ARBA" id="ARBA00022553"/>
    </source>
</evidence>
<feature type="region of interest" description="Disordered" evidence="6">
    <location>
        <begin position="1324"/>
        <end position="1343"/>
    </location>
</feature>
<proteinExistence type="inferred from homology"/>
<evidence type="ECO:0000259" key="7">
    <source>
        <dbReference type="PROSITE" id="PS50600"/>
    </source>
</evidence>
<protein>
    <recommendedName>
        <fullName evidence="7">Ubiquitin-like protease family profile domain-containing protein</fullName>
    </recommendedName>
</protein>
<feature type="region of interest" description="Disordered" evidence="6">
    <location>
        <begin position="68"/>
        <end position="106"/>
    </location>
</feature>
<feature type="compositionally biased region" description="Basic residues" evidence="6">
    <location>
        <begin position="1026"/>
        <end position="1037"/>
    </location>
</feature>